<evidence type="ECO:0000256" key="1">
    <source>
        <dbReference type="SAM" id="Phobius"/>
    </source>
</evidence>
<evidence type="ECO:0000313" key="3">
    <source>
        <dbReference type="Proteomes" id="UP000778951"/>
    </source>
</evidence>
<dbReference type="EMBL" id="JAATLM010000001">
    <property type="protein sequence ID" value="NIZ69500.1"/>
    <property type="molecule type" value="Genomic_DNA"/>
</dbReference>
<reference evidence="2" key="1">
    <citation type="submission" date="2020-03" db="EMBL/GenBank/DDBJ databases">
        <title>Spirochaetal bacteria isolated from arthropods constitute a novel genus Entomospira genus novum within the order Spirochaetales.</title>
        <authorList>
            <person name="Grana-Miraglia L."/>
            <person name="Sikutova S."/>
            <person name="Fingerle V."/>
            <person name="Sing A."/>
            <person name="Castillo-Ramirez S."/>
            <person name="Margos G."/>
            <person name="Rudolf I."/>
        </authorList>
    </citation>
    <scope>NUCLEOTIDE SEQUENCE</scope>
    <source>
        <strain evidence="2">BR149</strain>
    </source>
</reference>
<dbReference type="AlphaFoldDB" id="A0A968KUU9"/>
<proteinExistence type="predicted"/>
<feature type="transmembrane region" description="Helical" evidence="1">
    <location>
        <begin position="217"/>
        <end position="237"/>
    </location>
</feature>
<keyword evidence="1" id="KW-0472">Membrane</keyword>
<comment type="caution">
    <text evidence="2">The sequence shown here is derived from an EMBL/GenBank/DDBJ whole genome shotgun (WGS) entry which is preliminary data.</text>
</comment>
<accession>A0A968KUU9</accession>
<keyword evidence="1" id="KW-1133">Transmembrane helix</keyword>
<dbReference type="RefSeq" id="WP_167695589.1">
    <property type="nucleotide sequence ID" value="NZ_CP118181.1"/>
</dbReference>
<organism evidence="2 3">
    <name type="scientific">Entomospira culicis</name>
    <dbReference type="NCBI Taxonomy" id="2719989"/>
    <lineage>
        <taxon>Bacteria</taxon>
        <taxon>Pseudomonadati</taxon>
        <taxon>Spirochaetota</taxon>
        <taxon>Spirochaetia</taxon>
        <taxon>Spirochaetales</taxon>
        <taxon>Spirochaetaceae</taxon>
        <taxon>Entomospira</taxon>
    </lineage>
</organism>
<name>A0A968KUU9_9SPIO</name>
<evidence type="ECO:0000313" key="2">
    <source>
        <dbReference type="EMBL" id="NIZ69500.1"/>
    </source>
</evidence>
<gene>
    <name evidence="2" type="ORF">HCT48_04635</name>
</gene>
<keyword evidence="3" id="KW-1185">Reference proteome</keyword>
<feature type="transmembrane region" description="Helical" evidence="1">
    <location>
        <begin position="21"/>
        <end position="41"/>
    </location>
</feature>
<sequence>MRPKHLDAKQQSDFKQVLIPLFLIAPLAILVPSITFAWIGFSDASASRFFIYMSIFFFLFMTILMLRLSIPRYRSIMSLHRKARIKIEGEKRKVTLTRLASDLYLVREELGGRYWLQYSHDLFDAKEFALHDIQLKLAGQWQTFLFDRSLQIRPRHKGMGISQLTAFAPISLEQVQALAKEKHLAVAHPTLTPASMQFYAKKDPFLLPRTRYFKTKMYANVALVVAIFLFILMKFSYIANSKLLFLPGLSLLIAWGRKADKRKKIMAKITDHRELGADAKRMRLTILTDDITLLQSKSRAWLLFSLPVLARGEMLSSPLLIGVDGVQMHLIAKQQGFHPQEKDQRQEVHLDLLYALNNEQAHALQRAKTITITYPEAYWPYAVERLAEETWQKRRAYLA</sequence>
<dbReference type="Proteomes" id="UP000778951">
    <property type="component" value="Unassembled WGS sequence"/>
</dbReference>
<keyword evidence="1" id="KW-0812">Transmembrane</keyword>
<feature type="transmembrane region" description="Helical" evidence="1">
    <location>
        <begin position="47"/>
        <end position="68"/>
    </location>
</feature>
<protein>
    <submittedName>
        <fullName evidence="2">Uncharacterized protein</fullName>
    </submittedName>
</protein>